<reference evidence="2" key="1">
    <citation type="submission" date="2015-01" db="EMBL/GenBank/DDBJ databases">
        <title>The Genome Sequence of Cladophialophora bantiana CBS 173.52.</title>
        <authorList>
            <consortium name="The Broad Institute Genomics Platform"/>
            <person name="Cuomo C."/>
            <person name="de Hoog S."/>
            <person name="Gorbushina A."/>
            <person name="Stielow B."/>
            <person name="Teixiera M."/>
            <person name="Abouelleil A."/>
            <person name="Chapman S.B."/>
            <person name="Priest M."/>
            <person name="Young S.K."/>
            <person name="Wortman J."/>
            <person name="Nusbaum C."/>
            <person name="Birren B."/>
        </authorList>
    </citation>
    <scope>NUCLEOTIDE SEQUENCE [LARGE SCALE GENOMIC DNA]</scope>
    <source>
        <strain evidence="2">CBS 173.52</strain>
    </source>
</reference>
<dbReference type="Proteomes" id="UP000053789">
    <property type="component" value="Unassembled WGS sequence"/>
</dbReference>
<organism evidence="2 3">
    <name type="scientific">Cladophialophora bantiana (strain ATCC 10958 / CBS 173.52 / CDC B-1940 / NIH 8579)</name>
    <name type="common">Xylohypha bantiana</name>
    <dbReference type="NCBI Taxonomy" id="1442370"/>
    <lineage>
        <taxon>Eukaryota</taxon>
        <taxon>Fungi</taxon>
        <taxon>Dikarya</taxon>
        <taxon>Ascomycota</taxon>
        <taxon>Pezizomycotina</taxon>
        <taxon>Eurotiomycetes</taxon>
        <taxon>Chaetothyriomycetidae</taxon>
        <taxon>Chaetothyriales</taxon>
        <taxon>Herpotrichiellaceae</taxon>
        <taxon>Cladophialophora</taxon>
    </lineage>
</organism>
<protein>
    <submittedName>
        <fullName evidence="2">Uncharacterized protein</fullName>
    </submittedName>
</protein>
<feature type="compositionally biased region" description="Low complexity" evidence="1">
    <location>
        <begin position="31"/>
        <end position="42"/>
    </location>
</feature>
<accession>A0A0D2FK76</accession>
<feature type="compositionally biased region" description="Basic and acidic residues" evidence="1">
    <location>
        <begin position="1"/>
        <end position="26"/>
    </location>
</feature>
<proteinExistence type="predicted"/>
<gene>
    <name evidence="2" type="ORF">Z519_12208</name>
</gene>
<evidence type="ECO:0000313" key="3">
    <source>
        <dbReference type="Proteomes" id="UP000053789"/>
    </source>
</evidence>
<evidence type="ECO:0000313" key="2">
    <source>
        <dbReference type="EMBL" id="KIW87097.1"/>
    </source>
</evidence>
<dbReference type="PANTHER" id="PTHR38791">
    <property type="entry name" value="ZN(II)2CYS6 TRANSCRIPTION FACTOR (EUROFUNG)-RELATED-RELATED"/>
    <property type="match status" value="1"/>
</dbReference>
<dbReference type="InterPro" id="IPR053175">
    <property type="entry name" value="DHMBA_Reg_Transcription_Factor"/>
</dbReference>
<dbReference type="RefSeq" id="XP_016613766.1">
    <property type="nucleotide sequence ID" value="XM_016769914.1"/>
</dbReference>
<dbReference type="VEuPathDB" id="FungiDB:Z519_12208"/>
<name>A0A0D2FK76_CLAB1</name>
<keyword evidence="3" id="KW-1185">Reference proteome</keyword>
<dbReference type="EMBL" id="KN847006">
    <property type="protein sequence ID" value="KIW87097.1"/>
    <property type="molecule type" value="Genomic_DNA"/>
</dbReference>
<dbReference type="GeneID" id="27705136"/>
<sequence length="481" mass="54406">MDLVMRHENDKLEQKYHAASKRDTTHRGRISSYSLSPQSDQSSSDRTETLVSSIDRLDINHGKKLEWQVGRITPPLAQSNSEVAIPFFVANFDQGVYLDYLLKLYGTTNWSPMLNASFEAVAMSYLGSHQRTTDLRRKTMERYSVALRKTTNAVSTPATAAQDDTVASVMLLALFTALSCEDTAEASRIWSKHVNAAMNLMVLRSPQGPDGPVVQNLLSHVIGSIHLDCYAQGKALPRLLTLLRHQSLLSTDDFQLRFWDLIDALINLRLATAENRIHHLDVIKQALVLDGQAQALYGELALTHDIIAHSEGGICISCDYQSHRRTQACNTMRMIRVDLNELLLSHAKRCMTLIHDCHSTSDQEWLEMQANRATVLIREVVEELYESIPPFLKRGQYRRTVANPRTNSDMWICSFLWPLSKVAALSDTLSVELRDRIRRQLEHFAEICNNHQLSRAILQQAQGRFTLVQYVLLPTLGLDSA</sequence>
<dbReference type="OrthoDB" id="4150041at2759"/>
<dbReference type="AlphaFoldDB" id="A0A0D2FK76"/>
<feature type="region of interest" description="Disordered" evidence="1">
    <location>
        <begin position="1"/>
        <end position="49"/>
    </location>
</feature>
<dbReference type="HOGENOM" id="CLU_567403_0_0_1"/>
<evidence type="ECO:0000256" key="1">
    <source>
        <dbReference type="SAM" id="MobiDB-lite"/>
    </source>
</evidence>